<evidence type="ECO:0000313" key="2">
    <source>
        <dbReference type="EMBL" id="MFI1715326.1"/>
    </source>
</evidence>
<feature type="transmembrane region" description="Helical" evidence="1">
    <location>
        <begin position="16"/>
        <end position="35"/>
    </location>
</feature>
<dbReference type="RefSeq" id="WP_398710049.1">
    <property type="nucleotide sequence ID" value="NZ_JBIRUI010000007.1"/>
</dbReference>
<keyword evidence="1" id="KW-1133">Transmembrane helix</keyword>
<dbReference type="EMBL" id="JBIRUI010000007">
    <property type="protein sequence ID" value="MFI1715326.1"/>
    <property type="molecule type" value="Genomic_DNA"/>
</dbReference>
<name>A0ABW7U6R1_9ACTN</name>
<protein>
    <recommendedName>
        <fullName evidence="4">Integral membrane protein</fullName>
    </recommendedName>
</protein>
<reference evidence="2 3" key="1">
    <citation type="submission" date="2024-10" db="EMBL/GenBank/DDBJ databases">
        <title>The Natural Products Discovery Center: Release of the First 8490 Sequenced Strains for Exploring Actinobacteria Biosynthetic Diversity.</title>
        <authorList>
            <person name="Kalkreuter E."/>
            <person name="Kautsar S.A."/>
            <person name="Yang D."/>
            <person name="Bader C.D."/>
            <person name="Teijaro C.N."/>
            <person name="Fluegel L."/>
            <person name="Davis C.M."/>
            <person name="Simpson J.R."/>
            <person name="Lauterbach L."/>
            <person name="Steele A.D."/>
            <person name="Gui C."/>
            <person name="Meng S."/>
            <person name="Li G."/>
            <person name="Viehrig K."/>
            <person name="Ye F."/>
            <person name="Su P."/>
            <person name="Kiefer A.F."/>
            <person name="Nichols A."/>
            <person name="Cepeda A.J."/>
            <person name="Yan W."/>
            <person name="Fan B."/>
            <person name="Jiang Y."/>
            <person name="Adhikari A."/>
            <person name="Zheng C.-J."/>
            <person name="Schuster L."/>
            <person name="Cowan T.M."/>
            <person name="Smanski M.J."/>
            <person name="Chevrette M.G."/>
            <person name="De Carvalho L.P.S."/>
            <person name="Shen B."/>
        </authorList>
    </citation>
    <scope>NUCLEOTIDE SEQUENCE [LARGE SCALE GENOMIC DNA]</scope>
    <source>
        <strain evidence="2 3">NPDC020602</strain>
    </source>
</reference>
<dbReference type="Proteomes" id="UP001611339">
    <property type="component" value="Unassembled WGS sequence"/>
</dbReference>
<feature type="transmembrane region" description="Helical" evidence="1">
    <location>
        <begin position="140"/>
        <end position="161"/>
    </location>
</feature>
<evidence type="ECO:0008006" key="4">
    <source>
        <dbReference type="Google" id="ProtNLM"/>
    </source>
</evidence>
<keyword evidence="1" id="KW-0812">Transmembrane</keyword>
<keyword evidence="3" id="KW-1185">Reference proteome</keyword>
<feature type="transmembrane region" description="Helical" evidence="1">
    <location>
        <begin position="115"/>
        <end position="133"/>
    </location>
</feature>
<feature type="transmembrane region" description="Helical" evidence="1">
    <location>
        <begin position="55"/>
        <end position="81"/>
    </location>
</feature>
<proteinExistence type="predicted"/>
<evidence type="ECO:0000256" key="1">
    <source>
        <dbReference type="SAM" id="Phobius"/>
    </source>
</evidence>
<gene>
    <name evidence="2" type="ORF">ACH407_17370</name>
</gene>
<comment type="caution">
    <text evidence="2">The sequence shown here is derived from an EMBL/GenBank/DDBJ whole genome shotgun (WGS) entry which is preliminary data.</text>
</comment>
<feature type="transmembrane region" description="Helical" evidence="1">
    <location>
        <begin position="93"/>
        <end position="109"/>
    </location>
</feature>
<sequence length="163" mass="17205">MSGPDTGRTTARMMRISILTLFLEAALALVLGMLLGDTRQPEPGEERVSALTLMVLPFTPLLALLPAAAVSAVVVLPTVLLGEHLARRAGGRALWWQLLLSTAVGVVLLPTAAGWVGWVVGAVCVATAVVLAARARRGHFVRLLLWGTLTILTTSLLTLLLPT</sequence>
<evidence type="ECO:0000313" key="3">
    <source>
        <dbReference type="Proteomes" id="UP001611339"/>
    </source>
</evidence>
<accession>A0ABW7U6R1</accession>
<organism evidence="2 3">
    <name type="scientific">Streptomyces litmocidini</name>
    <dbReference type="NCBI Taxonomy" id="67318"/>
    <lineage>
        <taxon>Bacteria</taxon>
        <taxon>Bacillati</taxon>
        <taxon>Actinomycetota</taxon>
        <taxon>Actinomycetes</taxon>
        <taxon>Kitasatosporales</taxon>
        <taxon>Streptomycetaceae</taxon>
        <taxon>Streptomyces</taxon>
    </lineage>
</organism>
<keyword evidence="1" id="KW-0472">Membrane</keyword>